<dbReference type="Gene3D" id="1.10.287.950">
    <property type="entry name" value="Methyl-accepting chemotaxis protein"/>
    <property type="match status" value="1"/>
</dbReference>
<keyword evidence="1" id="KW-0472">Membrane</keyword>
<name>A0ABT8EF69_9BURK</name>
<organism evidence="3 4">
    <name type="scientific">Alcaligenes endophyticus</name>
    <dbReference type="NCBI Taxonomy" id="1929088"/>
    <lineage>
        <taxon>Bacteria</taxon>
        <taxon>Pseudomonadati</taxon>
        <taxon>Pseudomonadota</taxon>
        <taxon>Betaproteobacteria</taxon>
        <taxon>Burkholderiales</taxon>
        <taxon>Alcaligenaceae</taxon>
        <taxon>Alcaligenes</taxon>
    </lineage>
</organism>
<accession>A0ABT8EF69</accession>
<dbReference type="RefSeq" id="WP_266122739.1">
    <property type="nucleotide sequence ID" value="NZ_JAJHNU010000001.1"/>
</dbReference>
<evidence type="ECO:0000313" key="4">
    <source>
        <dbReference type="Proteomes" id="UP001168613"/>
    </source>
</evidence>
<dbReference type="Proteomes" id="UP001168613">
    <property type="component" value="Unassembled WGS sequence"/>
</dbReference>
<dbReference type="Pfam" id="PF02470">
    <property type="entry name" value="MlaD"/>
    <property type="match status" value="1"/>
</dbReference>
<comment type="caution">
    <text evidence="3">The sequence shown here is derived from an EMBL/GenBank/DDBJ whole genome shotgun (WGS) entry which is preliminary data.</text>
</comment>
<sequence>MEPRAHHVLIGLFTLIVAGAAILFALWLSKSGNDDQVKDYEVVFTEAVRGLSRGSAVQYNGIRVGEVRSLHLDPQDLRRVKALISVQTMIPIKQDTRARLALTSITGQSVIELSGGSPDSPTLMGSGDNLPVIMATPSPIAQLMAGGEGLMTDISTLLNRANAILSPENATHINASLEQLQQLLAKLSQASDDIPGLVNQLNNASGQASELFAQTQGLVDQQGKQVMNAMQSTLTSFKQLSSQLDQLVQDNAAMIGRGAQGFAELEPTMRELRRTLATLRQVGTRLEDNPSGFLLGREQIQEFQP</sequence>
<feature type="domain" description="Mce/MlaD" evidence="2">
    <location>
        <begin position="39"/>
        <end position="116"/>
    </location>
</feature>
<proteinExistence type="predicted"/>
<dbReference type="PANTHER" id="PTHR36698:SF2">
    <property type="entry name" value="MCE_MLAD DOMAIN-CONTAINING PROTEIN"/>
    <property type="match status" value="1"/>
</dbReference>
<reference evidence="3" key="1">
    <citation type="submission" date="2021-11" db="EMBL/GenBank/DDBJ databases">
        <title>Draft genome sequence of Alcaligenes endophyticus type strain CCUG 75668T.</title>
        <authorList>
            <person name="Salva-Serra F."/>
            <person name="Duran R.E."/>
            <person name="Seeger M."/>
            <person name="Moore E.R.B."/>
            <person name="Jaen-Luchoro D."/>
        </authorList>
    </citation>
    <scope>NUCLEOTIDE SEQUENCE</scope>
    <source>
        <strain evidence="3">CCUG 75668</strain>
    </source>
</reference>
<dbReference type="SUPFAM" id="SSF58104">
    <property type="entry name" value="Methyl-accepting chemotaxis protein (MCP) signaling domain"/>
    <property type="match status" value="1"/>
</dbReference>
<feature type="transmembrane region" description="Helical" evidence="1">
    <location>
        <begin position="6"/>
        <end position="28"/>
    </location>
</feature>
<evidence type="ECO:0000259" key="2">
    <source>
        <dbReference type="Pfam" id="PF02470"/>
    </source>
</evidence>
<protein>
    <submittedName>
        <fullName evidence="3">MCE family protein</fullName>
    </submittedName>
</protein>
<keyword evidence="1" id="KW-0812">Transmembrane</keyword>
<keyword evidence="4" id="KW-1185">Reference proteome</keyword>
<dbReference type="InterPro" id="IPR003399">
    <property type="entry name" value="Mce/MlaD"/>
</dbReference>
<evidence type="ECO:0000256" key="1">
    <source>
        <dbReference type="SAM" id="Phobius"/>
    </source>
</evidence>
<evidence type="ECO:0000313" key="3">
    <source>
        <dbReference type="EMBL" id="MDN4119923.1"/>
    </source>
</evidence>
<dbReference type="EMBL" id="JAJHNU010000001">
    <property type="protein sequence ID" value="MDN4119923.1"/>
    <property type="molecule type" value="Genomic_DNA"/>
</dbReference>
<gene>
    <name evidence="3" type="ORF">LMS43_01340</name>
</gene>
<dbReference type="PANTHER" id="PTHR36698">
    <property type="entry name" value="BLL5892 PROTEIN"/>
    <property type="match status" value="1"/>
</dbReference>
<keyword evidence="1" id="KW-1133">Transmembrane helix</keyword>